<feature type="domain" description="Cyclic nucleotide-binding" evidence="1">
    <location>
        <begin position="15"/>
        <end position="115"/>
    </location>
</feature>
<dbReference type="CDD" id="cd00038">
    <property type="entry name" value="CAP_ED"/>
    <property type="match status" value="1"/>
</dbReference>
<dbReference type="Pfam" id="PF00027">
    <property type="entry name" value="cNMP_binding"/>
    <property type="match status" value="1"/>
</dbReference>
<dbReference type="RefSeq" id="WP_302037808.1">
    <property type="nucleotide sequence ID" value="NZ_JAUKPO010000005.1"/>
</dbReference>
<dbReference type="InterPro" id="IPR000595">
    <property type="entry name" value="cNMP-bd_dom"/>
</dbReference>
<dbReference type="Gene3D" id="2.60.120.10">
    <property type="entry name" value="Jelly Rolls"/>
    <property type="match status" value="1"/>
</dbReference>
<comment type="caution">
    <text evidence="2">The sequence shown here is derived from an EMBL/GenBank/DDBJ whole genome shotgun (WGS) entry which is preliminary data.</text>
</comment>
<reference evidence="2" key="1">
    <citation type="submission" date="2023-07" db="EMBL/GenBank/DDBJ databases">
        <title>The genome sequence of Rhodocytophaga aerolata KACC 12507.</title>
        <authorList>
            <person name="Zhang X."/>
        </authorList>
    </citation>
    <scope>NUCLEOTIDE SEQUENCE</scope>
    <source>
        <strain evidence="2">KACC 12507</strain>
    </source>
</reference>
<evidence type="ECO:0000259" key="1">
    <source>
        <dbReference type="PROSITE" id="PS50042"/>
    </source>
</evidence>
<dbReference type="PROSITE" id="PS50042">
    <property type="entry name" value="CNMP_BINDING_3"/>
    <property type="match status" value="1"/>
</dbReference>
<gene>
    <name evidence="2" type="ORF">Q0590_12125</name>
</gene>
<name>A0ABT8R4H6_9BACT</name>
<dbReference type="EMBL" id="JAUKPO010000005">
    <property type="protein sequence ID" value="MDO1447006.1"/>
    <property type="molecule type" value="Genomic_DNA"/>
</dbReference>
<sequence>MYELFFEHFTKKVALTKEEEQQIQTYLTPKKLRKKQYLLQEGDVCKAIAFVEKGVLRQYSVDEAGNEHILQFALEGWLISDLYSFLTGEPASYHIDALEDSELVLISQTAHEQLLTNVPKYETFTRLTITGAYIAMQRRLTSIISLPVEERYMGLTSLYPDIVQRVPQHMIASYMGLTPETLSRIRRRLSSQ</sequence>
<dbReference type="InterPro" id="IPR014710">
    <property type="entry name" value="RmlC-like_jellyroll"/>
</dbReference>
<accession>A0ABT8R4H6</accession>
<dbReference type="SUPFAM" id="SSF51206">
    <property type="entry name" value="cAMP-binding domain-like"/>
    <property type="match status" value="1"/>
</dbReference>
<proteinExistence type="predicted"/>
<dbReference type="InterPro" id="IPR018490">
    <property type="entry name" value="cNMP-bd_dom_sf"/>
</dbReference>
<evidence type="ECO:0000313" key="2">
    <source>
        <dbReference type="EMBL" id="MDO1447006.1"/>
    </source>
</evidence>
<dbReference type="Proteomes" id="UP001168528">
    <property type="component" value="Unassembled WGS sequence"/>
</dbReference>
<protein>
    <submittedName>
        <fullName evidence="2">Crp/Fnr family transcriptional regulator</fullName>
    </submittedName>
</protein>
<keyword evidence="3" id="KW-1185">Reference proteome</keyword>
<evidence type="ECO:0000313" key="3">
    <source>
        <dbReference type="Proteomes" id="UP001168528"/>
    </source>
</evidence>
<organism evidence="2 3">
    <name type="scientific">Rhodocytophaga aerolata</name>
    <dbReference type="NCBI Taxonomy" id="455078"/>
    <lineage>
        <taxon>Bacteria</taxon>
        <taxon>Pseudomonadati</taxon>
        <taxon>Bacteroidota</taxon>
        <taxon>Cytophagia</taxon>
        <taxon>Cytophagales</taxon>
        <taxon>Rhodocytophagaceae</taxon>
        <taxon>Rhodocytophaga</taxon>
    </lineage>
</organism>